<evidence type="ECO:0000313" key="2">
    <source>
        <dbReference type="Proteomes" id="UP000785679"/>
    </source>
</evidence>
<evidence type="ECO:0000313" key="1">
    <source>
        <dbReference type="EMBL" id="TNV82085.1"/>
    </source>
</evidence>
<sequence length="712" mass="82579">MRVNMKFIDIICLMFTIINSDKQMELITTERAVAKYRMGRIKSKYLIISIIVDILHGKESLAFLAKTSRIFRNIMLEVPHLIKKRLVKKLKPLITCRQYNNFGLTGWDNFVPSRSFAQSEAIESLFKFSKRELCVTADSMDSLRFLAHLAEKKQSCRVRCLTIPCDRPFSWINEEYHVLLKKISPNELNVHLNRNDRSGQEHLDFKDIIPSSVKAIRLDVSSDWRDANDLDPTQTVSVDFLYIRVEEPYQLRYLLKKIRPLKMLILALPQSYNKLLLNKIVKEDMLKGIPQLIITLSEKIEVSSPLLHAFEKIQVSKKYLLGKFFSHQSSLKAYLDFHQSRLVELFKETSVLSKYLGEDLKGISLYWCSIQRQLRDFMKLPYPCKEIEVNGKDKIYADYFNVNIVQERIQESPKDGRFIYPAKDPFTKFLTINSTYDFNGGVMYEIAYFLRKCTHLERFTLRINDIRLWNDNSACEFDVKAALLGTSSNIKKLDAKYFGQYLSHQSNLVEEQLFNILLNIVTNSKDVLDTLALDISSQTTFKRHNTLFEVSNSLIRILTPAQNKLTKVVLRADQLDNYLVDLLQNEHHFPCLKSVFIHCQNIERNSQVINLLIDLASQNKRPKRPIQKLGFSRMTSCFATNDRLKAKVFSMTHPAIQYLKLSKISVTMEDCEKILSGSNKPIGFALEVVKSNYSAEQIAYLAQKFPQCCLIL</sequence>
<reference evidence="1" key="1">
    <citation type="submission" date="2019-06" db="EMBL/GenBank/DDBJ databases">
        <authorList>
            <person name="Zheng W."/>
        </authorList>
    </citation>
    <scope>NUCLEOTIDE SEQUENCE</scope>
    <source>
        <strain evidence="1">QDHG01</strain>
    </source>
</reference>
<comment type="caution">
    <text evidence="1">The sequence shown here is derived from an EMBL/GenBank/DDBJ whole genome shotgun (WGS) entry which is preliminary data.</text>
</comment>
<name>A0A8J8T542_HALGN</name>
<gene>
    <name evidence="1" type="ORF">FGO68_gene9553</name>
</gene>
<proteinExistence type="predicted"/>
<dbReference type="EMBL" id="RRYP01005386">
    <property type="protein sequence ID" value="TNV82085.1"/>
    <property type="molecule type" value="Genomic_DNA"/>
</dbReference>
<keyword evidence="2" id="KW-1185">Reference proteome</keyword>
<dbReference type="Proteomes" id="UP000785679">
    <property type="component" value="Unassembled WGS sequence"/>
</dbReference>
<dbReference type="AlphaFoldDB" id="A0A8J8T542"/>
<protein>
    <submittedName>
        <fullName evidence="1">Uncharacterized protein</fullName>
    </submittedName>
</protein>
<organism evidence="1 2">
    <name type="scientific">Halteria grandinella</name>
    <dbReference type="NCBI Taxonomy" id="5974"/>
    <lineage>
        <taxon>Eukaryota</taxon>
        <taxon>Sar</taxon>
        <taxon>Alveolata</taxon>
        <taxon>Ciliophora</taxon>
        <taxon>Intramacronucleata</taxon>
        <taxon>Spirotrichea</taxon>
        <taxon>Stichotrichia</taxon>
        <taxon>Sporadotrichida</taxon>
        <taxon>Halteriidae</taxon>
        <taxon>Halteria</taxon>
    </lineage>
</organism>
<accession>A0A8J8T542</accession>